<dbReference type="Proteomes" id="UP000053398">
    <property type="component" value="Unassembled WGS sequence"/>
</dbReference>
<accession>A0A117QK02</accession>
<keyword evidence="2" id="KW-1185">Reference proteome</keyword>
<protein>
    <submittedName>
        <fullName evidence="1">Uncharacterized protein</fullName>
    </submittedName>
</protein>
<sequence length="135" mass="14184">MAEQGEPFARDGRPVCGVCPSLRLPGGRFDVVERPSRDCPFDPATGHRFTSAGVPVCVHPERVGLPAAPYATNGLPLPWETPPPVQAGEVPAWVRAALDAAPPEACDDVIRQATDILLAADPETDITAVLRAALG</sequence>
<dbReference type="EMBL" id="LMWP01000002">
    <property type="protein sequence ID" value="KUN32576.1"/>
    <property type="molecule type" value="Genomic_DNA"/>
</dbReference>
<organism evidence="1 2">
    <name type="scientific">Streptomyces corchorusii</name>
    <name type="common">Streptomyces chibaensis</name>
    <dbReference type="NCBI Taxonomy" id="1903"/>
    <lineage>
        <taxon>Bacteria</taxon>
        <taxon>Bacillati</taxon>
        <taxon>Actinomycetota</taxon>
        <taxon>Actinomycetes</taxon>
        <taxon>Kitasatosporales</taxon>
        <taxon>Streptomycetaceae</taxon>
        <taxon>Streptomyces</taxon>
    </lineage>
</organism>
<gene>
    <name evidence="1" type="ORF">AQJ11_03355</name>
</gene>
<proteinExistence type="predicted"/>
<comment type="caution">
    <text evidence="1">The sequence shown here is derived from an EMBL/GenBank/DDBJ whole genome shotgun (WGS) entry which is preliminary data.</text>
</comment>
<evidence type="ECO:0000313" key="2">
    <source>
        <dbReference type="Proteomes" id="UP000053398"/>
    </source>
</evidence>
<dbReference type="AlphaFoldDB" id="A0A117QK02"/>
<name>A0A117QK02_STRCK</name>
<reference evidence="1 2" key="1">
    <citation type="submission" date="2015-10" db="EMBL/GenBank/DDBJ databases">
        <title>Draft genome sequence of Streptomyces corchorusii DSM 40340, type strain for the species Streptomyces corchorusii.</title>
        <authorList>
            <person name="Ruckert C."/>
            <person name="Winkler A."/>
            <person name="Kalinowski J."/>
            <person name="Kampfer P."/>
            <person name="Glaeser S."/>
        </authorList>
    </citation>
    <scope>NUCLEOTIDE SEQUENCE [LARGE SCALE GENOMIC DNA]</scope>
    <source>
        <strain evidence="1 2">DSM 40340</strain>
    </source>
</reference>
<evidence type="ECO:0000313" key="1">
    <source>
        <dbReference type="EMBL" id="KUN32576.1"/>
    </source>
</evidence>